<accession>A0A443IAU2</accession>
<evidence type="ECO:0000259" key="8">
    <source>
        <dbReference type="Pfam" id="PF26049"/>
    </source>
</evidence>
<dbReference type="AlphaFoldDB" id="A0A443IAU2"/>
<evidence type="ECO:0000256" key="4">
    <source>
        <dbReference type="ARBA" id="ARBA00022679"/>
    </source>
</evidence>
<dbReference type="InterPro" id="IPR029063">
    <property type="entry name" value="SAM-dependent_MTases_sf"/>
</dbReference>
<dbReference type="NCBIfam" id="NF011577">
    <property type="entry name" value="PRK15001.1"/>
    <property type="match status" value="1"/>
</dbReference>
<keyword evidence="4 6" id="KW-0808">Transferase</keyword>
<dbReference type="HAMAP" id="MF_01859">
    <property type="entry name" value="23SrRNA_methyltr_G"/>
    <property type="match status" value="1"/>
</dbReference>
<gene>
    <name evidence="6" type="primary">rlmG</name>
    <name evidence="9" type="ORF">ED28_16385</name>
</gene>
<evidence type="ECO:0000259" key="7">
    <source>
        <dbReference type="Pfam" id="PF05175"/>
    </source>
</evidence>
<dbReference type="InterPro" id="IPR017237">
    <property type="entry name" value="RLMG"/>
</dbReference>
<reference evidence="9 10" key="1">
    <citation type="submission" date="2014-04" db="EMBL/GenBank/DDBJ databases">
        <title>Draft genome sequence of Pantoea beijingensis strain LMG 27579, an emerging pathogen to Pleurotus eryngii with potential industrial application.</title>
        <authorList>
            <person name="Xu F."/>
            <person name="Liu Y."/>
            <person name="Wang S."/>
            <person name="Yin Y."/>
            <person name="Ma Y."/>
            <person name="Zhao S."/>
            <person name="Rong C."/>
        </authorList>
    </citation>
    <scope>NUCLEOTIDE SEQUENCE [LARGE SCALE GENOMIC DNA]</scope>
    <source>
        <strain evidence="9 10">LMG 27579</strain>
    </source>
</reference>
<dbReference type="Pfam" id="PF05175">
    <property type="entry name" value="MTS"/>
    <property type="match status" value="1"/>
</dbReference>
<keyword evidence="3 6" id="KW-0489">Methyltransferase</keyword>
<dbReference type="PANTHER" id="PTHR47816">
    <property type="entry name" value="RIBOSOMAL RNA SMALL SUBUNIT METHYLTRANSFERASE C"/>
    <property type="match status" value="1"/>
</dbReference>
<name>A0A443IAU2_9GAMM</name>
<dbReference type="Gene3D" id="3.40.50.150">
    <property type="entry name" value="Vaccinia Virus protein VP39"/>
    <property type="match status" value="2"/>
</dbReference>
<comment type="catalytic activity">
    <reaction evidence="6">
        <text>guanosine(1835) in 23S rRNA + S-adenosyl-L-methionine = N(2)-methylguanosine(1835) in 23S rRNA + S-adenosyl-L-homocysteine + H(+)</text>
        <dbReference type="Rhea" id="RHEA:42744"/>
        <dbReference type="Rhea" id="RHEA-COMP:10217"/>
        <dbReference type="Rhea" id="RHEA-COMP:10218"/>
        <dbReference type="ChEBI" id="CHEBI:15378"/>
        <dbReference type="ChEBI" id="CHEBI:57856"/>
        <dbReference type="ChEBI" id="CHEBI:59789"/>
        <dbReference type="ChEBI" id="CHEBI:74269"/>
        <dbReference type="ChEBI" id="CHEBI:74481"/>
        <dbReference type="EC" id="2.1.1.174"/>
    </reaction>
</comment>
<dbReference type="EC" id="2.1.1.174" evidence="6"/>
<evidence type="ECO:0000313" key="10">
    <source>
        <dbReference type="Proteomes" id="UP000288794"/>
    </source>
</evidence>
<feature type="domain" description="RlmG N-terminal" evidence="8">
    <location>
        <begin position="1"/>
        <end position="177"/>
    </location>
</feature>
<dbReference type="PANTHER" id="PTHR47816:SF5">
    <property type="entry name" value="RIBOSOMAL RNA LARGE SUBUNIT METHYLTRANSFERASE G"/>
    <property type="match status" value="1"/>
</dbReference>
<sequence>MSQLELSNRTLTLHRFPQTEDEGPLQAWDAADEYLLQQQLPSNDSGPTLIFNDSFGVLACALSDRAVYSIGDSWLAHQATRNNLSLNGLDESSVIFLDSLAALPKAPSCVVIKIPKTLALLEHQLRAMREVLTPETVIIAAAKAKDIHTSTLQLFERTLGETKTSLAWKKARLVYSRFGNPPLKDAPLTTVWPLDGTDYHIHNHPNVFSRSALDIGARFFMAHLPGNIEGEIVDLGCGNGVIGLLALEQNPQAEVHFVDESWMAVASSQLNVETNRPEDMARSHFAVNNSLSGFPSDRLHAVLCNPPFHQQSAITDQIAWQMLRDARRCLQYGGELHLVGNRHLGYYQKMKKLFGNCVTVASNQKFVILRSVKLR</sequence>
<feature type="domain" description="Methyltransferase small" evidence="7">
    <location>
        <begin position="199"/>
        <end position="370"/>
    </location>
</feature>
<dbReference type="PIRSF" id="PIRSF037565">
    <property type="entry name" value="RRNA_m2G_Mtase_RsmD_prd"/>
    <property type="match status" value="1"/>
</dbReference>
<keyword evidence="5 6" id="KW-0949">S-adenosyl-L-methionine</keyword>
<dbReference type="GO" id="GO:0052916">
    <property type="term" value="F:23S rRNA (guanine(1835)-N(2))-methyltransferase activity"/>
    <property type="evidence" value="ECO:0007669"/>
    <property type="project" value="UniProtKB-EC"/>
</dbReference>
<evidence type="ECO:0000256" key="6">
    <source>
        <dbReference type="HAMAP-Rule" id="MF_01859"/>
    </source>
</evidence>
<proteinExistence type="inferred from homology"/>
<dbReference type="Proteomes" id="UP000288794">
    <property type="component" value="Unassembled WGS sequence"/>
</dbReference>
<evidence type="ECO:0000256" key="2">
    <source>
        <dbReference type="ARBA" id="ARBA00022552"/>
    </source>
</evidence>
<dbReference type="InterPro" id="IPR007848">
    <property type="entry name" value="Small_mtfrase_dom"/>
</dbReference>
<keyword evidence="2 6" id="KW-0698">rRNA processing</keyword>
<evidence type="ECO:0000313" key="9">
    <source>
        <dbReference type="EMBL" id="RWR01026.1"/>
    </source>
</evidence>
<dbReference type="PROSITE" id="PS00092">
    <property type="entry name" value="N6_MTASE"/>
    <property type="match status" value="1"/>
</dbReference>
<dbReference type="CDD" id="cd02440">
    <property type="entry name" value="AdoMet_MTases"/>
    <property type="match status" value="1"/>
</dbReference>
<dbReference type="SUPFAM" id="SSF53335">
    <property type="entry name" value="S-adenosyl-L-methionine-dependent methyltransferases"/>
    <property type="match status" value="1"/>
</dbReference>
<dbReference type="RefSeq" id="WP_128179098.1">
    <property type="nucleotide sequence ID" value="NZ_CP071409.1"/>
</dbReference>
<organism evidence="9 10">
    <name type="scientific">[Pantoea] beijingensis</name>
    <dbReference type="NCBI Taxonomy" id="1324864"/>
    <lineage>
        <taxon>Bacteria</taxon>
        <taxon>Pseudomonadati</taxon>
        <taxon>Pseudomonadota</taxon>
        <taxon>Gammaproteobacteria</taxon>
        <taxon>Enterobacterales</taxon>
        <taxon>Erwiniaceae</taxon>
        <taxon>Erwinia</taxon>
    </lineage>
</organism>
<comment type="similarity">
    <text evidence="6">Belongs to the methyltransferase superfamily. RlmG family.</text>
</comment>
<evidence type="ECO:0000256" key="1">
    <source>
        <dbReference type="ARBA" id="ARBA00022490"/>
    </source>
</evidence>
<comment type="caution">
    <text evidence="9">The sequence shown here is derived from an EMBL/GenBank/DDBJ whole genome shotgun (WGS) entry which is preliminary data.</text>
</comment>
<keyword evidence="1 6" id="KW-0963">Cytoplasm</keyword>
<evidence type="ECO:0000256" key="3">
    <source>
        <dbReference type="ARBA" id="ARBA00022603"/>
    </source>
</evidence>
<protein>
    <recommendedName>
        <fullName evidence="6">Ribosomal RNA large subunit methyltransferase G</fullName>
        <ecNumber evidence="6">2.1.1.174</ecNumber>
    </recommendedName>
    <alternativeName>
        <fullName evidence="6">23S rRNA m2G1835 methyltransferase</fullName>
    </alternativeName>
    <alternativeName>
        <fullName evidence="6">rRNA (guanine-N(2)-)-methyltransferase RlmG</fullName>
    </alternativeName>
</protein>
<comment type="subcellular location">
    <subcellularLocation>
        <location evidence="6">Cytoplasm</location>
    </subcellularLocation>
</comment>
<dbReference type="EMBL" id="JMEE01000044">
    <property type="protein sequence ID" value="RWR01026.1"/>
    <property type="molecule type" value="Genomic_DNA"/>
</dbReference>
<dbReference type="InterPro" id="IPR058679">
    <property type="entry name" value="RlmG_N"/>
</dbReference>
<dbReference type="Pfam" id="PF26049">
    <property type="entry name" value="RLMG_N"/>
    <property type="match status" value="1"/>
</dbReference>
<keyword evidence="10" id="KW-1185">Reference proteome</keyword>
<comment type="function">
    <text evidence="6">Specifically methylates the guanine in position 1835 (m2G1835) of 23S rRNA.</text>
</comment>
<dbReference type="InterPro" id="IPR046977">
    <property type="entry name" value="RsmC/RlmG"/>
</dbReference>
<evidence type="ECO:0000256" key="5">
    <source>
        <dbReference type="ARBA" id="ARBA00022691"/>
    </source>
</evidence>
<dbReference type="GO" id="GO:0005737">
    <property type="term" value="C:cytoplasm"/>
    <property type="evidence" value="ECO:0007669"/>
    <property type="project" value="UniProtKB-SubCell"/>
</dbReference>
<dbReference type="InterPro" id="IPR002052">
    <property type="entry name" value="DNA_methylase_N6_adenine_CS"/>
</dbReference>
<dbReference type="GO" id="GO:0003676">
    <property type="term" value="F:nucleic acid binding"/>
    <property type="evidence" value="ECO:0007669"/>
    <property type="project" value="InterPro"/>
</dbReference>